<keyword evidence="3" id="KW-1185">Reference proteome</keyword>
<feature type="domain" description="T4 RNA ligase 1-like N-terminal" evidence="1">
    <location>
        <begin position="54"/>
        <end position="176"/>
    </location>
</feature>
<evidence type="ECO:0000313" key="3">
    <source>
        <dbReference type="Proteomes" id="UP000239209"/>
    </source>
</evidence>
<evidence type="ECO:0000259" key="1">
    <source>
        <dbReference type="Pfam" id="PF09511"/>
    </source>
</evidence>
<reference evidence="2 3" key="1">
    <citation type="submission" date="2018-03" db="EMBL/GenBank/DDBJ databases">
        <title>Genomic Encyclopedia of Archaeal and Bacterial Type Strains, Phase II (KMG-II): from individual species to whole genera.</title>
        <authorList>
            <person name="Goeker M."/>
        </authorList>
    </citation>
    <scope>NUCLEOTIDE SEQUENCE [LARGE SCALE GENOMIC DNA]</scope>
    <source>
        <strain evidence="2 3">DSM 45348</strain>
    </source>
</reference>
<dbReference type="InterPro" id="IPR019039">
    <property type="entry name" value="T4-Rnl1-like_N"/>
</dbReference>
<dbReference type="RefSeq" id="WP_106125864.1">
    <property type="nucleotide sequence ID" value="NZ_PVZG01000003.1"/>
</dbReference>
<keyword evidence="2" id="KW-0436">Ligase</keyword>
<sequence length="359" mass="39210">MTLLHDVLDPVELTAALENGHVRTQRHPSRPYVIYNYTEACQYAGAWTPVTLACRGLIADESTGRVLARPLPKFFNHTESHAPVLRPEARVAVTEKVDGSLGIIYPDGDGWAVATRGSFASEQALHATRVLRTRYAEFAPPAGLTVLVEIIYPENRIVVDYGGLDDLVLLGAVEIATGRTYGPAAVPEWPGPAASSFEYTTPAEALAAPPRDGREGLVLHLLDTDERVKIKYAAYVRLHRLVTGLSARTVWEVLVGGGDLDALTEPLPDEFHAWVRAVAAELTASVEELAEQVEKEYRTIVNGLPDGWGRREFAARAVRSAHRGALFLRLDGKDYRPGLWQLVRPAGDVTPGGNRVGEE</sequence>
<proteinExistence type="predicted"/>
<dbReference type="Proteomes" id="UP000239209">
    <property type="component" value="Unassembled WGS sequence"/>
</dbReference>
<organism evidence="2 3">
    <name type="scientific">Pseudosporangium ferrugineum</name>
    <dbReference type="NCBI Taxonomy" id="439699"/>
    <lineage>
        <taxon>Bacteria</taxon>
        <taxon>Bacillati</taxon>
        <taxon>Actinomycetota</taxon>
        <taxon>Actinomycetes</taxon>
        <taxon>Micromonosporales</taxon>
        <taxon>Micromonosporaceae</taxon>
        <taxon>Pseudosporangium</taxon>
    </lineage>
</organism>
<protein>
    <submittedName>
        <fullName evidence="2">RNA ligase</fullName>
    </submittedName>
</protein>
<comment type="caution">
    <text evidence="2">The sequence shown here is derived from an EMBL/GenBank/DDBJ whole genome shotgun (WGS) entry which is preliminary data.</text>
</comment>
<dbReference type="EMBL" id="PVZG01000003">
    <property type="protein sequence ID" value="PRY31382.1"/>
    <property type="molecule type" value="Genomic_DNA"/>
</dbReference>
<dbReference type="GO" id="GO:0016874">
    <property type="term" value="F:ligase activity"/>
    <property type="evidence" value="ECO:0007669"/>
    <property type="project" value="UniProtKB-KW"/>
</dbReference>
<evidence type="ECO:0000313" key="2">
    <source>
        <dbReference type="EMBL" id="PRY31382.1"/>
    </source>
</evidence>
<name>A0A2T0SD97_9ACTN</name>
<dbReference type="OrthoDB" id="1310645at2"/>
<gene>
    <name evidence="2" type="ORF">CLV70_103268</name>
</gene>
<accession>A0A2T0SD97</accession>
<dbReference type="Pfam" id="PF09511">
    <property type="entry name" value="RNA_lig_T4_1"/>
    <property type="match status" value="1"/>
</dbReference>
<dbReference type="AlphaFoldDB" id="A0A2T0SD97"/>